<dbReference type="OrthoDB" id="8261795at2"/>
<dbReference type="Proteomes" id="UP000253345">
    <property type="component" value="Unassembled WGS sequence"/>
</dbReference>
<dbReference type="NCBIfam" id="NF033542">
    <property type="entry name" value="transpos_IS110"/>
    <property type="match status" value="1"/>
</dbReference>
<dbReference type="EMBL" id="QPJL01000039">
    <property type="protein sequence ID" value="RCW78366.1"/>
    <property type="molecule type" value="Genomic_DNA"/>
</dbReference>
<dbReference type="GO" id="GO:0006313">
    <property type="term" value="P:DNA transposition"/>
    <property type="evidence" value="ECO:0007669"/>
    <property type="project" value="InterPro"/>
</dbReference>
<dbReference type="AlphaFoldDB" id="A0A368YGB0"/>
<comment type="caution">
    <text evidence="3">The sequence shown here is derived from an EMBL/GenBank/DDBJ whole genome shotgun (WGS) entry which is preliminary data.</text>
</comment>
<evidence type="ECO:0000313" key="4">
    <source>
        <dbReference type="Proteomes" id="UP000253345"/>
    </source>
</evidence>
<feature type="domain" description="Transposase IS116/IS110/IS902 C-terminal" evidence="2">
    <location>
        <begin position="213"/>
        <end position="289"/>
    </location>
</feature>
<dbReference type="InterPro" id="IPR047650">
    <property type="entry name" value="Transpos_IS110"/>
</dbReference>
<evidence type="ECO:0000313" key="3">
    <source>
        <dbReference type="EMBL" id="RCW78366.1"/>
    </source>
</evidence>
<dbReference type="GO" id="GO:0003677">
    <property type="term" value="F:DNA binding"/>
    <property type="evidence" value="ECO:0007669"/>
    <property type="project" value="InterPro"/>
</dbReference>
<evidence type="ECO:0000259" key="2">
    <source>
        <dbReference type="Pfam" id="PF02371"/>
    </source>
</evidence>
<dbReference type="RefSeq" id="WP_114350839.1">
    <property type="nucleotide sequence ID" value="NZ_QPJL01000039.1"/>
</dbReference>
<dbReference type="Pfam" id="PF01548">
    <property type="entry name" value="DEDD_Tnp_IS110"/>
    <property type="match status" value="1"/>
</dbReference>
<gene>
    <name evidence="3" type="ORF">DFP89_1393</name>
</gene>
<proteinExistence type="predicted"/>
<sequence length="343" mass="37795">MEEVTIIGVDLAKNVFQVHGAAADGEVVFRKKLARPQFARFMSDHPACEVAMEACPSAHHWARELSAYGHSVRLIAPHYVKPFIKRQKNDAADAEAIAEAATRPTMRFVEPKTAEQQARAVAFRAREQIVKQRTEAINALRAHLYEFGHVAPEGVGYIPRLAKVVDDPGSGLPDLARDICRMVLEQIELLTSRLAAVSAKLAAASRAAAIPRQLQTMPGVGPITALAVETFAPPMDQFRRGRDFAAWLGLVPRQHSSGGKQRLGKTSKMGQRDIRRLLVTGAMAVVRWALRRGAPQNPWLVRMLERKPPLVAAFALANKMARGIWAMLTHDEDYRDPVIACAA</sequence>
<accession>A0A368YGB0</accession>
<evidence type="ECO:0000259" key="1">
    <source>
        <dbReference type="Pfam" id="PF01548"/>
    </source>
</evidence>
<feature type="domain" description="Transposase IS110-like N-terminal" evidence="1">
    <location>
        <begin position="7"/>
        <end position="146"/>
    </location>
</feature>
<dbReference type="GO" id="GO:0004803">
    <property type="term" value="F:transposase activity"/>
    <property type="evidence" value="ECO:0007669"/>
    <property type="project" value="InterPro"/>
</dbReference>
<dbReference type="PANTHER" id="PTHR33055:SF3">
    <property type="entry name" value="PUTATIVE TRANSPOSASE FOR IS117-RELATED"/>
    <property type="match status" value="1"/>
</dbReference>
<keyword evidence="4" id="KW-1185">Reference proteome</keyword>
<reference evidence="3 4" key="1">
    <citation type="submission" date="2018-07" db="EMBL/GenBank/DDBJ databases">
        <title>Genomic Encyclopedia of Type Strains, Phase III (KMG-III): the genomes of soil and plant-associated and newly described type strains.</title>
        <authorList>
            <person name="Whitman W."/>
        </authorList>
    </citation>
    <scope>NUCLEOTIDE SEQUENCE [LARGE SCALE GENOMIC DNA]</scope>
    <source>
        <strain evidence="3 4">CECT 8525</strain>
    </source>
</reference>
<organism evidence="3 4">
    <name type="scientific">Paracoccus lutimaris</name>
    <dbReference type="NCBI Taxonomy" id="1490030"/>
    <lineage>
        <taxon>Bacteria</taxon>
        <taxon>Pseudomonadati</taxon>
        <taxon>Pseudomonadota</taxon>
        <taxon>Alphaproteobacteria</taxon>
        <taxon>Rhodobacterales</taxon>
        <taxon>Paracoccaceae</taxon>
        <taxon>Paracoccus</taxon>
    </lineage>
</organism>
<dbReference type="InterPro" id="IPR002525">
    <property type="entry name" value="Transp_IS110-like_N"/>
</dbReference>
<name>A0A368YGB0_9RHOB</name>
<dbReference type="Pfam" id="PF02371">
    <property type="entry name" value="Transposase_20"/>
    <property type="match status" value="1"/>
</dbReference>
<protein>
    <submittedName>
        <fullName evidence="3">Transposase</fullName>
    </submittedName>
</protein>
<dbReference type="PANTHER" id="PTHR33055">
    <property type="entry name" value="TRANSPOSASE FOR INSERTION SEQUENCE ELEMENT IS1111A"/>
    <property type="match status" value="1"/>
</dbReference>
<dbReference type="InterPro" id="IPR003346">
    <property type="entry name" value="Transposase_20"/>
</dbReference>